<protein>
    <submittedName>
        <fullName evidence="1">Uncharacterized protein</fullName>
    </submittedName>
</protein>
<proteinExistence type="predicted"/>
<dbReference type="Proteomes" id="UP001445076">
    <property type="component" value="Unassembled WGS sequence"/>
</dbReference>
<keyword evidence="2" id="KW-1185">Reference proteome</keyword>
<dbReference type="EMBL" id="JARKIK010000045">
    <property type="protein sequence ID" value="KAK8736039.1"/>
    <property type="molecule type" value="Genomic_DNA"/>
</dbReference>
<gene>
    <name evidence="1" type="ORF">OTU49_005194</name>
</gene>
<comment type="caution">
    <text evidence="1">The sequence shown here is derived from an EMBL/GenBank/DDBJ whole genome shotgun (WGS) entry which is preliminary data.</text>
</comment>
<dbReference type="EMBL" id="JARKIK010000045">
    <property type="protein sequence ID" value="KAK8736041.1"/>
    <property type="molecule type" value="Genomic_DNA"/>
</dbReference>
<dbReference type="EMBL" id="JARKIK010000045">
    <property type="protein sequence ID" value="KAK8736040.1"/>
    <property type="molecule type" value="Genomic_DNA"/>
</dbReference>
<evidence type="ECO:0000313" key="1">
    <source>
        <dbReference type="EMBL" id="KAK8736039.1"/>
    </source>
</evidence>
<accession>A0AAW0X8E5</accession>
<name>A0AAW0X8E5_CHEQU</name>
<dbReference type="AlphaFoldDB" id="A0AAW0X8E5"/>
<evidence type="ECO:0000313" key="2">
    <source>
        <dbReference type="Proteomes" id="UP001445076"/>
    </source>
</evidence>
<sequence>MLLTLVRLVKKIHKLGWGLTVGWSRKIFVYDESDGTINVSVVGSVCDLFDAHTSPATYNVDKMEVTNFHMQHVYFRKYPYATCKQFSIIFKNTLEFMALPTKAMLEYARMC</sequence>
<dbReference type="EMBL" id="JARKIK010000045">
    <property type="protein sequence ID" value="KAK8736035.1"/>
    <property type="molecule type" value="Genomic_DNA"/>
</dbReference>
<dbReference type="EMBL" id="JARKIK010000045">
    <property type="protein sequence ID" value="KAK8736037.1"/>
    <property type="molecule type" value="Genomic_DNA"/>
</dbReference>
<dbReference type="EMBL" id="JARKIK010000045">
    <property type="protein sequence ID" value="KAK8736036.1"/>
    <property type="molecule type" value="Genomic_DNA"/>
</dbReference>
<reference evidence="1" key="2">
    <citation type="submission" date="2024-01" db="EMBL/GenBank/DDBJ databases">
        <authorList>
            <person name="He J."/>
            <person name="Wang M."/>
            <person name="Zheng J."/>
            <person name="Liu Z."/>
        </authorList>
    </citation>
    <scope>NUCLEOTIDE SEQUENCE</scope>
    <source>
        <strain evidence="1">ZL_2023a</strain>
        <tissue evidence="1">Muscle</tissue>
    </source>
</reference>
<dbReference type="EMBL" id="JARKIK010000045">
    <property type="protein sequence ID" value="KAK8736034.1"/>
    <property type="molecule type" value="Genomic_DNA"/>
</dbReference>
<dbReference type="EMBL" id="JARKIK010000045">
    <property type="protein sequence ID" value="KAK8736042.1"/>
    <property type="molecule type" value="Genomic_DNA"/>
</dbReference>
<dbReference type="EMBL" id="JARKIK010000045">
    <property type="protein sequence ID" value="KAK8736038.1"/>
    <property type="molecule type" value="Genomic_DNA"/>
</dbReference>
<organism evidence="1 2">
    <name type="scientific">Cherax quadricarinatus</name>
    <name type="common">Australian red claw crayfish</name>
    <dbReference type="NCBI Taxonomy" id="27406"/>
    <lineage>
        <taxon>Eukaryota</taxon>
        <taxon>Metazoa</taxon>
        <taxon>Ecdysozoa</taxon>
        <taxon>Arthropoda</taxon>
        <taxon>Crustacea</taxon>
        <taxon>Multicrustacea</taxon>
        <taxon>Malacostraca</taxon>
        <taxon>Eumalacostraca</taxon>
        <taxon>Eucarida</taxon>
        <taxon>Decapoda</taxon>
        <taxon>Pleocyemata</taxon>
        <taxon>Astacidea</taxon>
        <taxon>Parastacoidea</taxon>
        <taxon>Parastacidae</taxon>
        <taxon>Cherax</taxon>
    </lineage>
</organism>
<dbReference type="EMBL" id="JARKIK010000045">
    <property type="protein sequence ID" value="KAK8736043.1"/>
    <property type="molecule type" value="Genomic_DNA"/>
</dbReference>
<reference evidence="1 2" key="1">
    <citation type="journal article" date="2024" name="BMC Genomics">
        <title>Genome assembly of redclaw crayfish (Cherax quadricarinatus) provides insights into its immune adaptation and hypoxia tolerance.</title>
        <authorList>
            <person name="Liu Z."/>
            <person name="Zheng J."/>
            <person name="Li H."/>
            <person name="Fang K."/>
            <person name="Wang S."/>
            <person name="He J."/>
            <person name="Zhou D."/>
            <person name="Weng S."/>
            <person name="Chi M."/>
            <person name="Gu Z."/>
            <person name="He J."/>
            <person name="Li F."/>
            <person name="Wang M."/>
        </authorList>
    </citation>
    <scope>NUCLEOTIDE SEQUENCE [LARGE SCALE GENOMIC DNA]</scope>
    <source>
        <strain evidence="1">ZL_2023a</strain>
    </source>
</reference>